<organism evidence="8 9">
    <name type="scientific">Anaeramoeba flamelloides</name>
    <dbReference type="NCBI Taxonomy" id="1746091"/>
    <lineage>
        <taxon>Eukaryota</taxon>
        <taxon>Metamonada</taxon>
        <taxon>Anaeramoebidae</taxon>
        <taxon>Anaeramoeba</taxon>
    </lineage>
</organism>
<evidence type="ECO:0000313" key="8">
    <source>
        <dbReference type="EMBL" id="KAJ3426042.1"/>
    </source>
</evidence>
<evidence type="ECO:0000256" key="2">
    <source>
        <dbReference type="ARBA" id="ARBA00022771"/>
    </source>
</evidence>
<keyword evidence="3" id="KW-0862">Zinc</keyword>
<evidence type="ECO:0000256" key="1">
    <source>
        <dbReference type="ARBA" id="ARBA00022723"/>
    </source>
</evidence>
<feature type="domain" description="RING-type" evidence="7">
    <location>
        <begin position="11"/>
        <end position="51"/>
    </location>
</feature>
<evidence type="ECO:0000256" key="5">
    <source>
        <dbReference type="SAM" id="Coils"/>
    </source>
</evidence>
<dbReference type="InterPro" id="IPR017907">
    <property type="entry name" value="Znf_RING_CS"/>
</dbReference>
<keyword evidence="2 4" id="KW-0863">Zinc-finger</keyword>
<dbReference type="InterPro" id="IPR013083">
    <property type="entry name" value="Znf_RING/FYVE/PHD"/>
</dbReference>
<dbReference type="SUPFAM" id="SSF57850">
    <property type="entry name" value="RING/U-box"/>
    <property type="match status" value="1"/>
</dbReference>
<dbReference type="GO" id="GO:0008270">
    <property type="term" value="F:zinc ion binding"/>
    <property type="evidence" value="ECO:0007669"/>
    <property type="project" value="UniProtKB-KW"/>
</dbReference>
<evidence type="ECO:0000256" key="4">
    <source>
        <dbReference type="PROSITE-ProRule" id="PRU00175"/>
    </source>
</evidence>
<feature type="coiled-coil region" evidence="5">
    <location>
        <begin position="102"/>
        <end position="143"/>
    </location>
</feature>
<name>A0AAV7Y8A2_9EUKA</name>
<dbReference type="PROSITE" id="PS00518">
    <property type="entry name" value="ZF_RING_1"/>
    <property type="match status" value="1"/>
</dbReference>
<keyword evidence="1" id="KW-0479">Metal-binding</keyword>
<dbReference type="AlphaFoldDB" id="A0AAV7Y8A2"/>
<dbReference type="SMART" id="SM00184">
    <property type="entry name" value="RING"/>
    <property type="match status" value="1"/>
</dbReference>
<sequence>MAEEFLKWIKCNKCLESLPTKNSKLTSCGHFFCGKCLPIEQNCWFSCPKCNNQATYTPFNKNFQQLPLEVLKYFQNPIPHIKQLIDLLSFQEDQKNCFCESVALLEQKNLNLETDNLKLQNKIKILKNQNDILVKNLNQQKNVKDTEIDKNGAETYTGENKNNQKVEEINSERFMFTFSKNNSRNEYCQTPFYQGFNESHNKKPQRQKKLKTKRSLRKKSDYYSKILEYNQKSRSFINPYLQKLVSNKIKDNGKNTQNKYHKSRSQENDLKYKNSLSFIKPSKNTLIYKKNVKKYNQKNTSIQQKESGKNQISHRKRFPKYQPVQEYHSHTKKFIENLTIDTMPKKLFRSKDTLSFLTKQDD</sequence>
<dbReference type="PROSITE" id="PS50089">
    <property type="entry name" value="ZF_RING_2"/>
    <property type="match status" value="1"/>
</dbReference>
<dbReference type="EMBL" id="JANTQA010000070">
    <property type="protein sequence ID" value="KAJ3426042.1"/>
    <property type="molecule type" value="Genomic_DNA"/>
</dbReference>
<dbReference type="InterPro" id="IPR001841">
    <property type="entry name" value="Znf_RING"/>
</dbReference>
<evidence type="ECO:0000256" key="6">
    <source>
        <dbReference type="SAM" id="MobiDB-lite"/>
    </source>
</evidence>
<feature type="region of interest" description="Disordered" evidence="6">
    <location>
        <begin position="196"/>
        <end position="217"/>
    </location>
</feature>
<dbReference type="Gene3D" id="3.30.40.10">
    <property type="entry name" value="Zinc/RING finger domain, C3HC4 (zinc finger)"/>
    <property type="match status" value="1"/>
</dbReference>
<keyword evidence="5" id="KW-0175">Coiled coil</keyword>
<feature type="compositionally biased region" description="Basic residues" evidence="6">
    <location>
        <begin position="202"/>
        <end position="217"/>
    </location>
</feature>
<accession>A0AAV7Y8A2</accession>
<dbReference type="Proteomes" id="UP001146793">
    <property type="component" value="Unassembled WGS sequence"/>
</dbReference>
<evidence type="ECO:0000259" key="7">
    <source>
        <dbReference type="PROSITE" id="PS50089"/>
    </source>
</evidence>
<evidence type="ECO:0000313" key="9">
    <source>
        <dbReference type="Proteomes" id="UP001146793"/>
    </source>
</evidence>
<reference evidence="8" key="1">
    <citation type="submission" date="2022-08" db="EMBL/GenBank/DDBJ databases">
        <title>Novel sulphate-reducing endosymbionts in the free-living metamonad Anaeramoeba.</title>
        <authorList>
            <person name="Jerlstrom-Hultqvist J."/>
            <person name="Cepicka I."/>
            <person name="Gallot-Lavallee L."/>
            <person name="Salas-Leiva D."/>
            <person name="Curtis B.A."/>
            <person name="Zahonova K."/>
            <person name="Pipaliya S."/>
            <person name="Dacks J."/>
            <person name="Roger A.J."/>
        </authorList>
    </citation>
    <scope>NUCLEOTIDE SEQUENCE</scope>
    <source>
        <strain evidence="8">Busselton2</strain>
    </source>
</reference>
<comment type="caution">
    <text evidence="8">The sequence shown here is derived from an EMBL/GenBank/DDBJ whole genome shotgun (WGS) entry which is preliminary data.</text>
</comment>
<evidence type="ECO:0000256" key="3">
    <source>
        <dbReference type="ARBA" id="ARBA00022833"/>
    </source>
</evidence>
<protein>
    <submittedName>
        <fullName evidence="8">Ring finger domain-containing</fullName>
    </submittedName>
</protein>
<proteinExistence type="predicted"/>
<gene>
    <name evidence="8" type="ORF">M0812_28489</name>
</gene>